<name>A0A0B6XT13_9EUPU</name>
<protein>
    <submittedName>
        <fullName evidence="6">Uncharacterized protein</fullName>
    </submittedName>
</protein>
<reference evidence="6" key="1">
    <citation type="submission" date="2014-12" db="EMBL/GenBank/DDBJ databases">
        <title>Insight into the proteome of Arion vulgaris.</title>
        <authorList>
            <person name="Aradska J."/>
            <person name="Bulat T."/>
            <person name="Smidak R."/>
            <person name="Sarate P."/>
            <person name="Gangsoo J."/>
            <person name="Sialana F."/>
            <person name="Bilban M."/>
            <person name="Lubec G."/>
        </authorList>
    </citation>
    <scope>NUCLEOTIDE SEQUENCE</scope>
    <source>
        <tissue evidence="6">Skin</tissue>
    </source>
</reference>
<feature type="compositionally biased region" description="Low complexity" evidence="5">
    <location>
        <begin position="54"/>
        <end position="67"/>
    </location>
</feature>
<evidence type="ECO:0000256" key="5">
    <source>
        <dbReference type="SAM" id="MobiDB-lite"/>
    </source>
</evidence>
<accession>A0A0B6XT13</accession>
<organism evidence="6">
    <name type="scientific">Arion vulgaris</name>
    <dbReference type="NCBI Taxonomy" id="1028688"/>
    <lineage>
        <taxon>Eukaryota</taxon>
        <taxon>Metazoa</taxon>
        <taxon>Spiralia</taxon>
        <taxon>Lophotrochozoa</taxon>
        <taxon>Mollusca</taxon>
        <taxon>Gastropoda</taxon>
        <taxon>Heterobranchia</taxon>
        <taxon>Euthyneura</taxon>
        <taxon>Panpulmonata</taxon>
        <taxon>Eupulmonata</taxon>
        <taxon>Stylommatophora</taxon>
        <taxon>Helicina</taxon>
        <taxon>Arionoidea</taxon>
        <taxon>Arionidae</taxon>
        <taxon>Arion</taxon>
    </lineage>
</organism>
<keyword evidence="4" id="KW-0472">Membrane</keyword>
<feature type="non-terminal residue" evidence="6">
    <location>
        <position position="124"/>
    </location>
</feature>
<comment type="subcellular location">
    <subcellularLocation>
        <location evidence="2">Endomembrane system</location>
    </subcellularLocation>
    <subcellularLocation>
        <location evidence="1">Endoplasmic reticulum</location>
    </subcellularLocation>
</comment>
<dbReference type="GO" id="GO:0032936">
    <property type="term" value="C:SREBP-SCAP complex"/>
    <property type="evidence" value="ECO:0007669"/>
    <property type="project" value="TreeGrafter"/>
</dbReference>
<keyword evidence="3" id="KW-0256">Endoplasmic reticulum</keyword>
<dbReference type="GO" id="GO:0032934">
    <property type="term" value="F:sterol binding"/>
    <property type="evidence" value="ECO:0007669"/>
    <property type="project" value="InterPro"/>
</dbReference>
<feature type="region of interest" description="Disordered" evidence="5">
    <location>
        <begin position="54"/>
        <end position="110"/>
    </location>
</feature>
<feature type="non-terminal residue" evidence="6">
    <location>
        <position position="1"/>
    </location>
</feature>
<dbReference type="PANTHER" id="PTHR46378">
    <property type="entry name" value="STEROL REGULATORY ELEMENT-BINDING PROTEIN CLEAVAGE-ACTIVATING PROTEIN"/>
    <property type="match status" value="1"/>
</dbReference>
<sequence>LQMAFFATVLSLDIRRMELSDLHRQSVQQAVQDESTSTIVSIQPLILCPFASRSSRSSASGSLASRSPDPNPSSSIITAGNIGQRSSPSSPEQHPSHSRASAGHQMLERPRYEMPRRVKFFYFL</sequence>
<evidence type="ECO:0000256" key="1">
    <source>
        <dbReference type="ARBA" id="ARBA00004240"/>
    </source>
</evidence>
<dbReference type="EMBL" id="HACG01000144">
    <property type="protein sequence ID" value="CEK47009.1"/>
    <property type="molecule type" value="Transcribed_RNA"/>
</dbReference>
<gene>
    <name evidence="6" type="primary">ORF346</name>
</gene>
<proteinExistence type="predicted"/>
<dbReference type="PANTHER" id="PTHR46378:SF1">
    <property type="entry name" value="STEROL REGULATORY ELEMENT-BINDING PROTEIN CLEAVAGE-ACTIVATING PROTEIN"/>
    <property type="match status" value="1"/>
</dbReference>
<dbReference type="GO" id="GO:0000139">
    <property type="term" value="C:Golgi membrane"/>
    <property type="evidence" value="ECO:0007669"/>
    <property type="project" value="InterPro"/>
</dbReference>
<dbReference type="GO" id="GO:0005789">
    <property type="term" value="C:endoplasmic reticulum membrane"/>
    <property type="evidence" value="ECO:0007669"/>
    <property type="project" value="InterPro"/>
</dbReference>
<evidence type="ECO:0000256" key="3">
    <source>
        <dbReference type="ARBA" id="ARBA00022824"/>
    </source>
</evidence>
<feature type="compositionally biased region" description="Low complexity" evidence="5">
    <location>
        <begin position="84"/>
        <end position="93"/>
    </location>
</feature>
<dbReference type="AlphaFoldDB" id="A0A0B6XT13"/>
<evidence type="ECO:0000256" key="2">
    <source>
        <dbReference type="ARBA" id="ARBA00004308"/>
    </source>
</evidence>
<dbReference type="GO" id="GO:0045540">
    <property type="term" value="P:regulation of cholesterol biosynthetic process"/>
    <property type="evidence" value="ECO:0007669"/>
    <property type="project" value="TreeGrafter"/>
</dbReference>
<dbReference type="GO" id="GO:0032933">
    <property type="term" value="P:SREBP signaling pathway"/>
    <property type="evidence" value="ECO:0007669"/>
    <property type="project" value="InterPro"/>
</dbReference>
<evidence type="ECO:0000313" key="6">
    <source>
        <dbReference type="EMBL" id="CEK47009.1"/>
    </source>
</evidence>
<dbReference type="InterPro" id="IPR030225">
    <property type="entry name" value="SCAP"/>
</dbReference>
<evidence type="ECO:0000256" key="4">
    <source>
        <dbReference type="ARBA" id="ARBA00023136"/>
    </source>
</evidence>
<feature type="compositionally biased region" description="Polar residues" evidence="5">
    <location>
        <begin position="72"/>
        <end position="83"/>
    </location>
</feature>